<keyword evidence="8" id="KW-0520">NAD</keyword>
<evidence type="ECO:0000313" key="21">
    <source>
        <dbReference type="Proteomes" id="UP000274922"/>
    </source>
</evidence>
<keyword evidence="2" id="KW-0285">Flavoprotein</keyword>
<evidence type="ECO:0000313" key="20">
    <source>
        <dbReference type="Proteomes" id="UP000268535"/>
    </source>
</evidence>
<dbReference type="PANTHER" id="PTHR11082:SF5">
    <property type="entry name" value="TRNA-DIHYDROURIDINE(16_17) SYNTHASE [NAD(P)(+)]-LIKE"/>
    <property type="match status" value="1"/>
</dbReference>
<comment type="catalytic activity">
    <reaction evidence="16">
        <text>5,6-dihydrouridine(17) in tRNA + NADP(+) = uridine(17) in tRNA + NADPH + H(+)</text>
        <dbReference type="Rhea" id="RHEA:53368"/>
        <dbReference type="Rhea" id="RHEA-COMP:13541"/>
        <dbReference type="Rhea" id="RHEA-COMP:13542"/>
        <dbReference type="ChEBI" id="CHEBI:15378"/>
        <dbReference type="ChEBI" id="CHEBI:57783"/>
        <dbReference type="ChEBI" id="CHEBI:58349"/>
        <dbReference type="ChEBI" id="CHEBI:65315"/>
        <dbReference type="ChEBI" id="CHEBI:74443"/>
        <dbReference type="EC" id="1.3.1.88"/>
    </reaction>
    <physiologicalReaction direction="right-to-left" evidence="16">
        <dbReference type="Rhea" id="RHEA:53370"/>
    </physiologicalReaction>
</comment>
<accession>A0A4V1IUR0</accession>
<protein>
    <recommendedName>
        <fullName evidence="10">tRNA-dihydrouridine(16/17) synthase [NAD(P)(+)]</fullName>
        <ecNumber evidence="10">1.3.1.88</ecNumber>
    </recommendedName>
</protein>
<dbReference type="STRING" id="1555241.A0A4V1IUR0"/>
<dbReference type="AlphaFoldDB" id="A0A4V1IUR0"/>
<dbReference type="Proteomes" id="UP000268535">
    <property type="component" value="Unassembled WGS sequence"/>
</dbReference>
<evidence type="ECO:0000256" key="7">
    <source>
        <dbReference type="ARBA" id="ARBA00023002"/>
    </source>
</evidence>
<gene>
    <name evidence="18" type="ORF">CAUPRSCDRAFT_7815</name>
    <name evidence="19" type="ORF">CXG81DRAFT_11966</name>
</gene>
<comment type="cofactor">
    <cofactor evidence="1">
        <name>FMN</name>
        <dbReference type="ChEBI" id="CHEBI:58210"/>
    </cofactor>
</comment>
<evidence type="ECO:0000256" key="3">
    <source>
        <dbReference type="ARBA" id="ARBA00022643"/>
    </source>
</evidence>
<evidence type="ECO:0000256" key="4">
    <source>
        <dbReference type="ARBA" id="ARBA00022664"/>
    </source>
</evidence>
<evidence type="ECO:0000256" key="16">
    <source>
        <dbReference type="ARBA" id="ARBA00049467"/>
    </source>
</evidence>
<comment type="similarity">
    <text evidence="9">Belongs to the Dus family. Dus1 subfamily.</text>
</comment>
<reference evidence="19" key="2">
    <citation type="submission" date="2018-04" db="EMBL/GenBank/DDBJ databases">
        <title>Leveraging single-cell genomics to expand the Fungal Tree of Life.</title>
        <authorList>
            <consortium name="DOE Joint Genome Institute"/>
            <person name="Ahrendt S.R."/>
            <person name="Quandt C.A."/>
            <person name="Ciobanu D."/>
            <person name="Clum A."/>
            <person name="Salamov A."/>
            <person name="Andreopoulos B."/>
            <person name="Cheng J.-F."/>
            <person name="Woyke T."/>
            <person name="Pelin A."/>
            <person name="Henrissat B."/>
            <person name="Benny G.L."/>
            <person name="Smith M.E."/>
            <person name="James T.Y."/>
            <person name="Grigoriev I.V."/>
        </authorList>
    </citation>
    <scope>NUCLEOTIDE SEQUENCE</scope>
    <source>
        <strain evidence="19">ATCC 52028</strain>
    </source>
</reference>
<comment type="catalytic activity">
    <reaction evidence="13">
        <text>a 5,6-dihydrouridine in mRNA + NAD(+) = a uridine in mRNA + NADH + H(+)</text>
        <dbReference type="Rhea" id="RHEA:69851"/>
        <dbReference type="Rhea" id="RHEA-COMP:14658"/>
        <dbReference type="Rhea" id="RHEA-COMP:17789"/>
        <dbReference type="ChEBI" id="CHEBI:15378"/>
        <dbReference type="ChEBI" id="CHEBI:57540"/>
        <dbReference type="ChEBI" id="CHEBI:57945"/>
        <dbReference type="ChEBI" id="CHEBI:65315"/>
        <dbReference type="ChEBI" id="CHEBI:74443"/>
    </reaction>
    <physiologicalReaction direction="right-to-left" evidence="13">
        <dbReference type="Rhea" id="RHEA:69853"/>
    </physiologicalReaction>
</comment>
<evidence type="ECO:0000256" key="5">
    <source>
        <dbReference type="ARBA" id="ARBA00022694"/>
    </source>
</evidence>
<dbReference type="GO" id="GO:0017150">
    <property type="term" value="F:tRNA dihydrouridine synthase activity"/>
    <property type="evidence" value="ECO:0007669"/>
    <property type="project" value="InterPro"/>
</dbReference>
<dbReference type="EMBL" id="ML009715">
    <property type="protein sequence ID" value="RKO96674.1"/>
    <property type="molecule type" value="Genomic_DNA"/>
</dbReference>
<name>A0A4V1IUR0_9FUNG</name>
<dbReference type="Gene3D" id="3.20.20.70">
    <property type="entry name" value="Aldolase class I"/>
    <property type="match status" value="1"/>
</dbReference>
<dbReference type="Proteomes" id="UP000274922">
    <property type="component" value="Unassembled WGS sequence"/>
</dbReference>
<dbReference type="EMBL" id="ML014172">
    <property type="protein sequence ID" value="RKP01429.1"/>
    <property type="molecule type" value="Genomic_DNA"/>
</dbReference>
<feature type="domain" description="DUS-like FMN-binding" evidence="17">
    <location>
        <begin position="32"/>
        <end position="272"/>
    </location>
</feature>
<evidence type="ECO:0000256" key="11">
    <source>
        <dbReference type="ARBA" id="ARBA00047287"/>
    </source>
</evidence>
<proteinExistence type="inferred from homology"/>
<dbReference type="PANTHER" id="PTHR11082">
    <property type="entry name" value="TRNA-DIHYDROURIDINE SYNTHASE"/>
    <property type="match status" value="1"/>
</dbReference>
<keyword evidence="7" id="KW-0560">Oxidoreductase</keyword>
<evidence type="ECO:0000313" key="18">
    <source>
        <dbReference type="EMBL" id="RKO96674.1"/>
    </source>
</evidence>
<evidence type="ECO:0000313" key="19">
    <source>
        <dbReference type="EMBL" id="RKP01429.1"/>
    </source>
</evidence>
<evidence type="ECO:0000256" key="2">
    <source>
        <dbReference type="ARBA" id="ARBA00022630"/>
    </source>
</evidence>
<evidence type="ECO:0000256" key="10">
    <source>
        <dbReference type="ARBA" id="ARBA00038890"/>
    </source>
</evidence>
<evidence type="ECO:0000256" key="12">
    <source>
        <dbReference type="ARBA" id="ARBA00047652"/>
    </source>
</evidence>
<comment type="catalytic activity">
    <reaction evidence="14">
        <text>5,6-dihydrouridine(16) in tRNA + NAD(+) = uridine(16) in tRNA + NADH + H(+)</text>
        <dbReference type="Rhea" id="RHEA:53380"/>
        <dbReference type="Rhea" id="RHEA-COMP:13543"/>
        <dbReference type="Rhea" id="RHEA-COMP:13544"/>
        <dbReference type="ChEBI" id="CHEBI:15378"/>
        <dbReference type="ChEBI" id="CHEBI:57540"/>
        <dbReference type="ChEBI" id="CHEBI:57945"/>
        <dbReference type="ChEBI" id="CHEBI:65315"/>
        <dbReference type="ChEBI" id="CHEBI:74443"/>
        <dbReference type="EC" id="1.3.1.88"/>
    </reaction>
    <physiologicalReaction direction="right-to-left" evidence="14">
        <dbReference type="Rhea" id="RHEA:53382"/>
    </physiologicalReaction>
</comment>
<organism evidence="19 21">
    <name type="scientific">Caulochytrium protostelioides</name>
    <dbReference type="NCBI Taxonomy" id="1555241"/>
    <lineage>
        <taxon>Eukaryota</taxon>
        <taxon>Fungi</taxon>
        <taxon>Fungi incertae sedis</taxon>
        <taxon>Chytridiomycota</taxon>
        <taxon>Chytridiomycota incertae sedis</taxon>
        <taxon>Chytridiomycetes</taxon>
        <taxon>Caulochytriales</taxon>
        <taxon>Caulochytriaceae</taxon>
        <taxon>Caulochytrium</taxon>
    </lineage>
</organism>
<dbReference type="CDD" id="cd02801">
    <property type="entry name" value="DUS_like_FMN"/>
    <property type="match status" value="1"/>
</dbReference>
<evidence type="ECO:0000259" key="17">
    <source>
        <dbReference type="Pfam" id="PF01207"/>
    </source>
</evidence>
<evidence type="ECO:0000256" key="8">
    <source>
        <dbReference type="ARBA" id="ARBA00023027"/>
    </source>
</evidence>
<dbReference type="SUPFAM" id="SSF51395">
    <property type="entry name" value="FMN-linked oxidoreductases"/>
    <property type="match status" value="1"/>
</dbReference>
<dbReference type="EC" id="1.3.1.88" evidence="10"/>
<comment type="catalytic activity">
    <reaction evidence="15">
        <text>a 5,6-dihydrouridine in mRNA + NADP(+) = a uridine in mRNA + NADPH + H(+)</text>
        <dbReference type="Rhea" id="RHEA:69855"/>
        <dbReference type="Rhea" id="RHEA-COMP:14658"/>
        <dbReference type="Rhea" id="RHEA-COMP:17789"/>
        <dbReference type="ChEBI" id="CHEBI:15378"/>
        <dbReference type="ChEBI" id="CHEBI:57783"/>
        <dbReference type="ChEBI" id="CHEBI:58349"/>
        <dbReference type="ChEBI" id="CHEBI:65315"/>
        <dbReference type="ChEBI" id="CHEBI:74443"/>
    </reaction>
    <physiologicalReaction direction="right-to-left" evidence="15">
        <dbReference type="Rhea" id="RHEA:69857"/>
    </physiologicalReaction>
</comment>
<evidence type="ECO:0000256" key="9">
    <source>
        <dbReference type="ARBA" id="ARBA00038313"/>
    </source>
</evidence>
<keyword evidence="4" id="KW-0507">mRNA processing</keyword>
<evidence type="ECO:0000256" key="6">
    <source>
        <dbReference type="ARBA" id="ARBA00022857"/>
    </source>
</evidence>
<keyword evidence="21" id="KW-1185">Reference proteome</keyword>
<keyword evidence="6" id="KW-0521">NADP</keyword>
<dbReference type="GO" id="GO:0006397">
    <property type="term" value="P:mRNA processing"/>
    <property type="evidence" value="ECO:0007669"/>
    <property type="project" value="UniProtKB-KW"/>
</dbReference>
<keyword evidence="5" id="KW-0819">tRNA processing</keyword>
<comment type="catalytic activity">
    <reaction evidence="11">
        <text>5,6-dihydrouridine(17) in tRNA + NAD(+) = uridine(17) in tRNA + NADH + H(+)</text>
        <dbReference type="Rhea" id="RHEA:53372"/>
        <dbReference type="Rhea" id="RHEA-COMP:13541"/>
        <dbReference type="Rhea" id="RHEA-COMP:13542"/>
        <dbReference type="ChEBI" id="CHEBI:15378"/>
        <dbReference type="ChEBI" id="CHEBI:57540"/>
        <dbReference type="ChEBI" id="CHEBI:57945"/>
        <dbReference type="ChEBI" id="CHEBI:65315"/>
        <dbReference type="ChEBI" id="CHEBI:74443"/>
        <dbReference type="EC" id="1.3.1.88"/>
    </reaction>
    <physiologicalReaction direction="right-to-left" evidence="11">
        <dbReference type="Rhea" id="RHEA:53374"/>
    </physiologicalReaction>
</comment>
<dbReference type="PROSITE" id="PS01136">
    <property type="entry name" value="UPF0034"/>
    <property type="match status" value="1"/>
</dbReference>
<dbReference type="InterPro" id="IPR035587">
    <property type="entry name" value="DUS-like_FMN-bd"/>
</dbReference>
<comment type="catalytic activity">
    <reaction evidence="12">
        <text>5,6-dihydrouridine(16) in tRNA + NADP(+) = uridine(16) in tRNA + NADPH + H(+)</text>
        <dbReference type="Rhea" id="RHEA:53376"/>
        <dbReference type="Rhea" id="RHEA-COMP:13543"/>
        <dbReference type="Rhea" id="RHEA-COMP:13544"/>
        <dbReference type="ChEBI" id="CHEBI:15378"/>
        <dbReference type="ChEBI" id="CHEBI:57783"/>
        <dbReference type="ChEBI" id="CHEBI:58349"/>
        <dbReference type="ChEBI" id="CHEBI:65315"/>
        <dbReference type="ChEBI" id="CHEBI:74443"/>
        <dbReference type="EC" id="1.3.1.88"/>
    </reaction>
    <physiologicalReaction direction="right-to-left" evidence="12">
        <dbReference type="Rhea" id="RHEA:53378"/>
    </physiologicalReaction>
</comment>
<reference evidence="20 21" key="1">
    <citation type="journal article" date="2018" name="Nat. Microbiol.">
        <title>Leveraging single-cell genomics to expand the fungal tree of life.</title>
        <authorList>
            <person name="Ahrendt S.R."/>
            <person name="Quandt C.A."/>
            <person name="Ciobanu D."/>
            <person name="Clum A."/>
            <person name="Salamov A."/>
            <person name="Andreopoulos B."/>
            <person name="Cheng J.F."/>
            <person name="Woyke T."/>
            <person name="Pelin A."/>
            <person name="Henrissat B."/>
            <person name="Reynolds N.K."/>
            <person name="Benny G.L."/>
            <person name="Smith M.E."/>
            <person name="James T.Y."/>
            <person name="Grigoriev I.V."/>
        </authorList>
    </citation>
    <scope>NUCLEOTIDE SEQUENCE [LARGE SCALE GENOMIC DNA]</scope>
    <source>
        <strain evidence="20 21">ATCC 52028</strain>
    </source>
</reference>
<dbReference type="Pfam" id="PF01207">
    <property type="entry name" value="Dus"/>
    <property type="match status" value="1"/>
</dbReference>
<dbReference type="InterPro" id="IPR018517">
    <property type="entry name" value="tRNA_hU_synthase_CS"/>
</dbReference>
<evidence type="ECO:0000256" key="1">
    <source>
        <dbReference type="ARBA" id="ARBA00001917"/>
    </source>
</evidence>
<feature type="non-terminal residue" evidence="19">
    <location>
        <position position="293"/>
    </location>
</feature>
<evidence type="ECO:0000256" key="15">
    <source>
        <dbReference type="ARBA" id="ARBA00049447"/>
    </source>
</evidence>
<dbReference type="GO" id="GO:0050660">
    <property type="term" value="F:flavin adenine dinucleotide binding"/>
    <property type="evidence" value="ECO:0007669"/>
    <property type="project" value="InterPro"/>
</dbReference>
<evidence type="ECO:0000256" key="14">
    <source>
        <dbReference type="ARBA" id="ARBA00048934"/>
    </source>
</evidence>
<keyword evidence="3" id="KW-0288">FMN</keyword>
<sequence length="293" mass="32542">MTAATAATAATARKLKGFDFFRQTLRSARHVVAPMVDQSELPWRLLSRRHGADLVYTPMIHARIFSEATPAARRQCFAPHPEDRPVIVQFCANDPATLLAAARHVERDCDAVDINLGCPQGIAKRGHYGSFLQDEWELIAQMVSLLDRELGVPVTCKIRVFPDVQRTIAYAQMLEAAGCQLLTVHGRTREMKGHHTGLADWTQIAAVRAAVKIPVYANGNILYYPDVERCIAATGVQGVMTAEGNLFNPAIFEPMQLPAVSLAREYLAICENDVDSDQWHMGQVKAHLFKLFH</sequence>
<reference evidence="18" key="3">
    <citation type="submission" date="2018-08" db="EMBL/GenBank/DDBJ databases">
        <title>Leveraging single-cell genomics to expand the Fungal Tree of Life.</title>
        <authorList>
            <consortium name="DOE Joint Genome Institute"/>
            <person name="Ahrendt S.R."/>
            <person name="Quandt C.A."/>
            <person name="Ciobanu D."/>
            <person name="Clum A."/>
            <person name="Salamov A."/>
            <person name="Andreopoulos B."/>
            <person name="Cheng J.-F."/>
            <person name="Woyke T."/>
            <person name="Pelin A."/>
            <person name="Henrissat B."/>
            <person name="Reynolds N."/>
            <person name="Benny G.L."/>
            <person name="Smith M.E."/>
            <person name="James T.Y."/>
            <person name="Grigoriev I.V."/>
        </authorList>
    </citation>
    <scope>NUCLEOTIDE SEQUENCE</scope>
    <source>
        <strain evidence="18">ATCC 52028</strain>
    </source>
</reference>
<dbReference type="OrthoDB" id="272303at2759"/>
<evidence type="ECO:0000256" key="13">
    <source>
        <dbReference type="ARBA" id="ARBA00048342"/>
    </source>
</evidence>
<dbReference type="InterPro" id="IPR013785">
    <property type="entry name" value="Aldolase_TIM"/>
</dbReference>